<evidence type="ECO:0000313" key="4">
    <source>
        <dbReference type="Proteomes" id="UP001595816"/>
    </source>
</evidence>
<dbReference type="Pfam" id="PF18991">
    <property type="entry name" value="DUF5724"/>
    <property type="match status" value="1"/>
</dbReference>
<feature type="domain" description="DUF5724" evidence="2">
    <location>
        <begin position="375"/>
        <end position="440"/>
    </location>
</feature>
<accession>A0ABV8M0S4</accession>
<dbReference type="Proteomes" id="UP001595816">
    <property type="component" value="Unassembled WGS sequence"/>
</dbReference>
<comment type="caution">
    <text evidence="3">The sequence shown here is derived from an EMBL/GenBank/DDBJ whole genome shotgun (WGS) entry which is preliminary data.</text>
</comment>
<gene>
    <name evidence="3" type="ORF">ACFOZ4_36775</name>
</gene>
<name>A0ABV8M0S4_9ACTN</name>
<protein>
    <submittedName>
        <fullName evidence="3">DUF4132 domain-containing protein</fullName>
    </submittedName>
</protein>
<dbReference type="RefSeq" id="WP_253751375.1">
    <property type="nucleotide sequence ID" value="NZ_JAMZDZ010000001.1"/>
</dbReference>
<dbReference type="InterPro" id="IPR043782">
    <property type="entry name" value="DUF5724"/>
</dbReference>
<organism evidence="3 4">
    <name type="scientific">Hamadaea flava</name>
    <dbReference type="NCBI Taxonomy" id="1742688"/>
    <lineage>
        <taxon>Bacteria</taxon>
        <taxon>Bacillati</taxon>
        <taxon>Actinomycetota</taxon>
        <taxon>Actinomycetes</taxon>
        <taxon>Micromonosporales</taxon>
        <taxon>Micromonosporaceae</taxon>
        <taxon>Hamadaea</taxon>
    </lineage>
</organism>
<evidence type="ECO:0000259" key="1">
    <source>
        <dbReference type="Pfam" id="PF13569"/>
    </source>
</evidence>
<dbReference type="InterPro" id="IPR025406">
    <property type="entry name" value="DUF4132"/>
</dbReference>
<reference evidence="4" key="1">
    <citation type="journal article" date="2019" name="Int. J. Syst. Evol. Microbiol.">
        <title>The Global Catalogue of Microorganisms (GCM) 10K type strain sequencing project: providing services to taxonomists for standard genome sequencing and annotation.</title>
        <authorList>
            <consortium name="The Broad Institute Genomics Platform"/>
            <consortium name="The Broad Institute Genome Sequencing Center for Infectious Disease"/>
            <person name="Wu L."/>
            <person name="Ma J."/>
        </authorList>
    </citation>
    <scope>NUCLEOTIDE SEQUENCE [LARGE SCALE GENOMIC DNA]</scope>
    <source>
        <strain evidence="4">CGMCC 4.7289</strain>
    </source>
</reference>
<feature type="domain" description="DUF4132" evidence="1">
    <location>
        <begin position="477"/>
        <end position="640"/>
    </location>
</feature>
<proteinExistence type="predicted"/>
<keyword evidence="4" id="KW-1185">Reference proteome</keyword>
<dbReference type="Pfam" id="PF13569">
    <property type="entry name" value="DUF4132"/>
    <property type="match status" value="1"/>
</dbReference>
<evidence type="ECO:0000259" key="2">
    <source>
        <dbReference type="Pfam" id="PF18991"/>
    </source>
</evidence>
<evidence type="ECO:0000313" key="3">
    <source>
        <dbReference type="EMBL" id="MFC4136194.1"/>
    </source>
</evidence>
<sequence length="717" mass="77369">MVDVPDMFAGEVRDQRDALWRLADQAAGLTKAGDLAGLRALAKEIQSAIESGNSIDRTGGHLDSHIDDVRAALDDIYDSAFPVRNADDAGDVLDAPWPTARRTVALAAIVDRVGWPTPPLEPLADRAIAAGDVHLLRLLVLTPLGRARRETVARVLDALHAVGELDIEVIEQAFADDEYLGYAVMGRSPSDSAARLTPAACAPVVLDYFEELAWRLTSPPESDWDRLPEVLVPRGLRFVLRAVERPTDRRMAERFGSAELTDDERTALVEHLRDRPDGERRYAFGLRLPAGDAGVLLPLLGLPGAEPLLRLVQAASTTEAVRQDRVAILVAVRQAGVDGARQLLALCPSEIISAALGWNRTAVHKRAKNNALAGIAALGLLPLADGETVLDRYLAVREVAKRGPKLGPNRRHSHAAAVAVALDHLAQVADFPDAGRLEWDCEARIAAEAPGDWTIGEYAVAVRLSGAEPIISVSKAGEQLKSVPAGVRRDTRYAEVREHQERLRDQARRMRTGMIERLVATGGTLAPDEFARLRSLPAGAAMLPALIWQDQAGRIGLLDEVDLDGPLTAAHPFLLYERGLLDHWQAKLGQLQLQQPVKQAFRELYLVSPAEGDAVDVSRRFAGRTVDGKVAGQLLSERGWSTHDRYDEHQASRSAGPGISAALTCDLPGYFGGGDVVVGVVRFLSDGSAVPLAEVPPVAFSEVIRDLDLVVSVAGQV</sequence>
<dbReference type="EMBL" id="JBHSAY010000029">
    <property type="protein sequence ID" value="MFC4136194.1"/>
    <property type="molecule type" value="Genomic_DNA"/>
</dbReference>